<name>A0A6J4KDH1_9BACT</name>
<evidence type="ECO:0000313" key="2">
    <source>
        <dbReference type="EMBL" id="CAA9302908.1"/>
    </source>
</evidence>
<feature type="region of interest" description="Disordered" evidence="1">
    <location>
        <begin position="1"/>
        <end position="163"/>
    </location>
</feature>
<dbReference type="EMBL" id="CADCTU010000214">
    <property type="protein sequence ID" value="CAA9302908.1"/>
    <property type="molecule type" value="Genomic_DNA"/>
</dbReference>
<dbReference type="AlphaFoldDB" id="A0A6J4KDH1"/>
<feature type="non-terminal residue" evidence="2">
    <location>
        <position position="1"/>
    </location>
</feature>
<sequence length="256" mass="28212">GPRPLPPARPARGRPAAAADRRAHAPGRPRGELLVPAPPRRLRVDRAADRRAAGGRPRVRRGLRERGARPHRGIGRRRRREPRGLRARAAEVHPRARAHLRAQHDRAVGRRRGLRRVPADDRARAGPRRGARAAARADRPGRGRLRLDAQPAHARPGGRGEVRQPVARQGVPRAGVPRAVRAPLRLRRAARPLPRPQAALAPARDRARALGRRPQGAADHQAVLRPVHPGDLRARLRAALRRTRPGARLPRRPAAV</sequence>
<feature type="compositionally biased region" description="Basic residues" evidence="1">
    <location>
        <begin position="69"/>
        <end position="81"/>
    </location>
</feature>
<protein>
    <submittedName>
        <fullName evidence="2">Uncharacterized protein</fullName>
    </submittedName>
</protein>
<reference evidence="2" key="1">
    <citation type="submission" date="2020-02" db="EMBL/GenBank/DDBJ databases">
        <authorList>
            <person name="Meier V. D."/>
        </authorList>
    </citation>
    <scope>NUCLEOTIDE SEQUENCE</scope>
    <source>
        <strain evidence="2">AVDCRST_MAG11</strain>
    </source>
</reference>
<organism evidence="2">
    <name type="scientific">uncultured Gemmatimonadaceae bacterium</name>
    <dbReference type="NCBI Taxonomy" id="246130"/>
    <lineage>
        <taxon>Bacteria</taxon>
        <taxon>Pseudomonadati</taxon>
        <taxon>Gemmatimonadota</taxon>
        <taxon>Gemmatimonadia</taxon>
        <taxon>Gemmatimonadales</taxon>
        <taxon>Gemmatimonadaceae</taxon>
        <taxon>environmental samples</taxon>
    </lineage>
</organism>
<gene>
    <name evidence="2" type="ORF">AVDCRST_MAG11-959</name>
</gene>
<feature type="non-terminal residue" evidence="2">
    <location>
        <position position="256"/>
    </location>
</feature>
<feature type="compositionally biased region" description="Basic and acidic residues" evidence="1">
    <location>
        <begin position="42"/>
        <end position="52"/>
    </location>
</feature>
<feature type="compositionally biased region" description="Low complexity" evidence="1">
    <location>
        <begin position="26"/>
        <end position="35"/>
    </location>
</feature>
<feature type="region of interest" description="Disordered" evidence="1">
    <location>
        <begin position="197"/>
        <end position="221"/>
    </location>
</feature>
<accession>A0A6J4KDH1</accession>
<evidence type="ECO:0000256" key="1">
    <source>
        <dbReference type="SAM" id="MobiDB-lite"/>
    </source>
</evidence>
<feature type="compositionally biased region" description="Basic and acidic residues" evidence="1">
    <location>
        <begin position="82"/>
        <end position="94"/>
    </location>
</feature>
<feature type="compositionally biased region" description="Basic and acidic residues" evidence="1">
    <location>
        <begin position="135"/>
        <end position="147"/>
    </location>
</feature>
<proteinExistence type="predicted"/>